<gene>
    <name evidence="2" type="ORF">PTRA_a0593</name>
</gene>
<dbReference type="OrthoDB" id="6118114at2"/>
<keyword evidence="1" id="KW-1133">Transmembrane helix</keyword>
<dbReference type="PATRIC" id="fig|1315283.4.peg.533"/>
<keyword evidence="1" id="KW-0472">Membrane</keyword>
<keyword evidence="1" id="KW-0812">Transmembrane</keyword>
<evidence type="ECO:0008006" key="4">
    <source>
        <dbReference type="Google" id="ProtNLM"/>
    </source>
</evidence>
<feature type="transmembrane region" description="Helical" evidence="1">
    <location>
        <begin position="48"/>
        <end position="67"/>
    </location>
</feature>
<dbReference type="InterPro" id="IPR021438">
    <property type="entry name" value="DUF3087"/>
</dbReference>
<sequence>MQLIEINKARYRKHLNRVIAGCAVGLAVGSLAISQTLIALFPDESGTHFHWNVTGVVISALGLVWLLNKYRTHPFMIEVVYVWELKQALNKITRKMAKLKAAGREGNSDALLAIHYSYAGSKLLWQLDDNTITMDDLAIKQAELDSVAAKYNLTLDANDYDANILKNF</sequence>
<reference evidence="2 3" key="1">
    <citation type="submission" date="2015-03" db="EMBL/GenBank/DDBJ databases">
        <authorList>
            <person name="Murphy D."/>
        </authorList>
    </citation>
    <scope>NUCLEOTIDE SEQUENCE [LARGE SCALE GENOMIC DNA]</scope>
    <source>
        <strain evidence="2 3">KMM 520</strain>
    </source>
</reference>
<dbReference type="EMBL" id="CP011034">
    <property type="protein sequence ID" value="ALS31936.1"/>
    <property type="molecule type" value="Genomic_DNA"/>
</dbReference>
<dbReference type="Proteomes" id="UP000065261">
    <property type="component" value="Chromosome I"/>
</dbReference>
<name>A0A0U2VBA4_9GAMM</name>
<evidence type="ECO:0000313" key="3">
    <source>
        <dbReference type="Proteomes" id="UP000065261"/>
    </source>
</evidence>
<dbReference type="RefSeq" id="WP_058372594.1">
    <property type="nucleotide sequence ID" value="NZ_CP011034.1"/>
</dbReference>
<dbReference type="KEGG" id="ptn:PTRA_a0593"/>
<feature type="transmembrane region" description="Helical" evidence="1">
    <location>
        <begin position="18"/>
        <end position="42"/>
    </location>
</feature>
<accession>A0A0U2VBA4</accession>
<evidence type="ECO:0000256" key="1">
    <source>
        <dbReference type="SAM" id="Phobius"/>
    </source>
</evidence>
<dbReference type="AlphaFoldDB" id="A0A0U2VBA4"/>
<proteinExistence type="predicted"/>
<protein>
    <recommendedName>
        <fullName evidence="4">DUF3087 domain-containing protein</fullName>
    </recommendedName>
</protein>
<organism evidence="2">
    <name type="scientific">Pseudoalteromonas translucida KMM 520</name>
    <dbReference type="NCBI Taxonomy" id="1315283"/>
    <lineage>
        <taxon>Bacteria</taxon>
        <taxon>Pseudomonadati</taxon>
        <taxon>Pseudomonadota</taxon>
        <taxon>Gammaproteobacteria</taxon>
        <taxon>Alteromonadales</taxon>
        <taxon>Pseudoalteromonadaceae</taxon>
        <taxon>Pseudoalteromonas</taxon>
    </lineage>
</organism>
<dbReference type="Pfam" id="PF11286">
    <property type="entry name" value="DUF3087"/>
    <property type="match status" value="1"/>
</dbReference>
<evidence type="ECO:0000313" key="2">
    <source>
        <dbReference type="EMBL" id="ALS31936.1"/>
    </source>
</evidence>